<dbReference type="InterPro" id="IPR000182">
    <property type="entry name" value="GNAT_dom"/>
</dbReference>
<dbReference type="OrthoDB" id="9803233at2"/>
<reference evidence="4 5" key="1">
    <citation type="submission" date="2016-11" db="EMBL/GenBank/DDBJ databases">
        <title>Genome sequencing of Zhihengliuella aestuarii B18 antagonistic to Plasmodiophora brassicae.</title>
        <authorList>
            <person name="Luo Y."/>
        </authorList>
    </citation>
    <scope>NUCLEOTIDE SEQUENCE [LARGE SCALE GENOMIC DNA]</scope>
    <source>
        <strain evidence="4 5">B18</strain>
    </source>
</reference>
<dbReference type="RefSeq" id="WP_071895340.1">
    <property type="nucleotide sequence ID" value="NZ_CP018135.1"/>
</dbReference>
<dbReference type="EMBL" id="CP018135">
    <property type="protein sequence ID" value="APF41884.1"/>
    <property type="molecule type" value="Genomic_DNA"/>
</dbReference>
<evidence type="ECO:0000313" key="4">
    <source>
        <dbReference type="EMBL" id="APF41884.1"/>
    </source>
</evidence>
<dbReference type="SUPFAM" id="SSF55729">
    <property type="entry name" value="Acyl-CoA N-acyltransferases (Nat)"/>
    <property type="match status" value="1"/>
</dbReference>
<dbReference type="Proteomes" id="UP000183530">
    <property type="component" value="Chromosome"/>
</dbReference>
<evidence type="ECO:0000259" key="3">
    <source>
        <dbReference type="PROSITE" id="PS51186"/>
    </source>
</evidence>
<dbReference type="InterPro" id="IPR050832">
    <property type="entry name" value="Bact_Acetyltransf"/>
</dbReference>
<protein>
    <submittedName>
        <fullName evidence="4">GNAT family N-acetyltransferase</fullName>
    </submittedName>
</protein>
<dbReference type="STRING" id="556325.BHE16_09525"/>
<evidence type="ECO:0000313" key="5">
    <source>
        <dbReference type="Proteomes" id="UP000183530"/>
    </source>
</evidence>
<accession>A0A1L2ZRB0</accession>
<keyword evidence="2" id="KW-0012">Acyltransferase</keyword>
<name>A0A1L2ZRB0_9MICC</name>
<dbReference type="Gene3D" id="3.40.630.30">
    <property type="match status" value="1"/>
</dbReference>
<dbReference type="KEGG" id="nae:BHE16_09525"/>
<dbReference type="Pfam" id="PF00583">
    <property type="entry name" value="Acetyltransf_1"/>
    <property type="match status" value="1"/>
</dbReference>
<organism evidence="4 5">
    <name type="scientific">Neomicrococcus aestuarii</name>
    <dbReference type="NCBI Taxonomy" id="556325"/>
    <lineage>
        <taxon>Bacteria</taxon>
        <taxon>Bacillati</taxon>
        <taxon>Actinomycetota</taxon>
        <taxon>Actinomycetes</taxon>
        <taxon>Micrococcales</taxon>
        <taxon>Micrococcaceae</taxon>
        <taxon>Neomicrococcus</taxon>
    </lineage>
</organism>
<evidence type="ECO:0000256" key="1">
    <source>
        <dbReference type="ARBA" id="ARBA00022679"/>
    </source>
</evidence>
<feature type="domain" description="N-acetyltransferase" evidence="3">
    <location>
        <begin position="5"/>
        <end position="154"/>
    </location>
</feature>
<keyword evidence="5" id="KW-1185">Reference proteome</keyword>
<dbReference type="AlphaFoldDB" id="A0A1L2ZRB0"/>
<dbReference type="InterPro" id="IPR016181">
    <property type="entry name" value="Acyl_CoA_acyltransferase"/>
</dbReference>
<keyword evidence="1 4" id="KW-0808">Transferase</keyword>
<dbReference type="GO" id="GO:0016747">
    <property type="term" value="F:acyltransferase activity, transferring groups other than amino-acyl groups"/>
    <property type="evidence" value="ECO:0007669"/>
    <property type="project" value="InterPro"/>
</dbReference>
<sequence>MTLNIQLANFDDPALSIFLEEHLAEMAPHSPLESQHALDVSALRQPTVQLWVAWKEQRIAGTCALAVLTPGHEELKSMRTDPDFRGQGIASQLLHHVLATARARKVDRISLETGSMEFFAPARALYKKHGFDQCQPFGSYIEDTHSHYMTRTLHPEPTSR</sequence>
<dbReference type="CDD" id="cd04301">
    <property type="entry name" value="NAT_SF"/>
    <property type="match status" value="1"/>
</dbReference>
<dbReference type="PANTHER" id="PTHR43877:SF5">
    <property type="entry name" value="BLL8307 PROTEIN"/>
    <property type="match status" value="1"/>
</dbReference>
<proteinExistence type="predicted"/>
<dbReference type="PANTHER" id="PTHR43877">
    <property type="entry name" value="AMINOALKYLPHOSPHONATE N-ACETYLTRANSFERASE-RELATED-RELATED"/>
    <property type="match status" value="1"/>
</dbReference>
<dbReference type="PROSITE" id="PS51186">
    <property type="entry name" value="GNAT"/>
    <property type="match status" value="1"/>
</dbReference>
<gene>
    <name evidence="4" type="ORF">BHE16_09525</name>
</gene>
<evidence type="ECO:0000256" key="2">
    <source>
        <dbReference type="ARBA" id="ARBA00023315"/>
    </source>
</evidence>